<evidence type="ECO:0000256" key="3">
    <source>
        <dbReference type="ARBA" id="ARBA00022989"/>
    </source>
</evidence>
<evidence type="ECO:0000256" key="8">
    <source>
        <dbReference type="RuleBase" id="RU000688"/>
    </source>
</evidence>
<feature type="transmembrane region" description="Helical" evidence="10">
    <location>
        <begin position="251"/>
        <end position="272"/>
    </location>
</feature>
<feature type="region of interest" description="Disordered" evidence="9">
    <location>
        <begin position="387"/>
        <end position="414"/>
    </location>
</feature>
<keyword evidence="2 8" id="KW-0812">Transmembrane</keyword>
<evidence type="ECO:0000313" key="13">
    <source>
        <dbReference type="WBParaSite" id="PSAMB.scaffold7203size8058.g29749.t1"/>
    </source>
</evidence>
<dbReference type="AlphaFoldDB" id="A0A914X8G9"/>
<keyword evidence="4 8" id="KW-0297">G-protein coupled receptor</keyword>
<feature type="transmembrane region" description="Helical" evidence="10">
    <location>
        <begin position="58"/>
        <end position="79"/>
    </location>
</feature>
<dbReference type="WBParaSite" id="PSAMB.scaffold7203size8058.g29749.t1">
    <property type="protein sequence ID" value="PSAMB.scaffold7203size8058.g29749.t1"/>
    <property type="gene ID" value="PSAMB.scaffold7203size8058.g29749"/>
</dbReference>
<evidence type="ECO:0000256" key="5">
    <source>
        <dbReference type="ARBA" id="ARBA00023136"/>
    </source>
</evidence>
<evidence type="ECO:0000256" key="2">
    <source>
        <dbReference type="ARBA" id="ARBA00022692"/>
    </source>
</evidence>
<protein>
    <submittedName>
        <fullName evidence="13">G-protein coupled receptors family 1 profile domain-containing protein</fullName>
    </submittedName>
</protein>
<evidence type="ECO:0000256" key="4">
    <source>
        <dbReference type="ARBA" id="ARBA00023040"/>
    </source>
</evidence>
<evidence type="ECO:0000256" key="6">
    <source>
        <dbReference type="ARBA" id="ARBA00023170"/>
    </source>
</evidence>
<organism evidence="12 13">
    <name type="scientific">Plectus sambesii</name>
    <dbReference type="NCBI Taxonomy" id="2011161"/>
    <lineage>
        <taxon>Eukaryota</taxon>
        <taxon>Metazoa</taxon>
        <taxon>Ecdysozoa</taxon>
        <taxon>Nematoda</taxon>
        <taxon>Chromadorea</taxon>
        <taxon>Plectida</taxon>
        <taxon>Plectina</taxon>
        <taxon>Plectoidea</taxon>
        <taxon>Plectidae</taxon>
        <taxon>Plectus</taxon>
    </lineage>
</organism>
<evidence type="ECO:0000256" key="1">
    <source>
        <dbReference type="ARBA" id="ARBA00004141"/>
    </source>
</evidence>
<keyword evidence="6 8" id="KW-0675">Receptor</keyword>
<dbReference type="InterPro" id="IPR017452">
    <property type="entry name" value="GPCR_Rhodpsn_7TM"/>
</dbReference>
<feature type="transmembrane region" description="Helical" evidence="10">
    <location>
        <begin position="284"/>
        <end position="308"/>
    </location>
</feature>
<dbReference type="Pfam" id="PF00001">
    <property type="entry name" value="7tm_1"/>
    <property type="match status" value="1"/>
</dbReference>
<evidence type="ECO:0000256" key="7">
    <source>
        <dbReference type="ARBA" id="ARBA00023224"/>
    </source>
</evidence>
<evidence type="ECO:0000256" key="10">
    <source>
        <dbReference type="SAM" id="Phobius"/>
    </source>
</evidence>
<keyword evidence="12" id="KW-1185">Reference proteome</keyword>
<feature type="transmembrane region" description="Helical" evidence="10">
    <location>
        <begin position="197"/>
        <end position="214"/>
    </location>
</feature>
<dbReference type="PANTHER" id="PTHR24243">
    <property type="entry name" value="G-PROTEIN COUPLED RECEPTOR"/>
    <property type="match status" value="1"/>
</dbReference>
<dbReference type="PROSITE" id="PS50262">
    <property type="entry name" value="G_PROTEIN_RECEP_F1_2"/>
    <property type="match status" value="1"/>
</dbReference>
<proteinExistence type="inferred from homology"/>
<sequence>MNNTSHAGAARDEGLGGLWAALFGTLFSSLTIIGLLGNTIVIVAIGGDRKMRRSVMNLLLLNLALADELNLITTAVEWVQPIVNGSPVWFVPNFLCAPVRYLECVFLYTSILTQLTVCIERFIAIVYPMQARQLCTRTKILVIVGCIWVFSFAFASPYAYLHDTTEIRTPSSQNMTLCVMKITNAKLWICFKWIECLTFYFLPLLAFIAFYLKVAKVLWSKNKQLHASNNPQGVSDSQAETLKVRRSVVKMLVACVAVYFLCYSPIQAIFLSKALFQLQVAMPYVLIMMLNALAVACSACNPLLYTLFSRRFRVKFAELLRCREQTPKKASKNDGPSFATSRTPSRNMLVVVTTKHGLSTDVAAFPTKSDDSNAALLNDSCITRSTTNQSLNYPRSPRLSVDHSHNVGDKEGVA</sequence>
<comment type="subcellular location">
    <subcellularLocation>
        <location evidence="1">Membrane</location>
        <topology evidence="1">Multi-pass membrane protein</topology>
    </subcellularLocation>
</comment>
<dbReference type="SMART" id="SM01381">
    <property type="entry name" value="7TM_GPCR_Srsx"/>
    <property type="match status" value="1"/>
</dbReference>
<evidence type="ECO:0000313" key="12">
    <source>
        <dbReference type="Proteomes" id="UP000887566"/>
    </source>
</evidence>
<reference evidence="13" key="1">
    <citation type="submission" date="2022-11" db="UniProtKB">
        <authorList>
            <consortium name="WormBaseParasite"/>
        </authorList>
    </citation>
    <scope>IDENTIFICATION</scope>
</reference>
<feature type="transmembrane region" description="Helical" evidence="10">
    <location>
        <begin position="99"/>
        <end position="119"/>
    </location>
</feature>
<dbReference type="GO" id="GO:0005886">
    <property type="term" value="C:plasma membrane"/>
    <property type="evidence" value="ECO:0007669"/>
    <property type="project" value="TreeGrafter"/>
</dbReference>
<feature type="transmembrane region" description="Helical" evidence="10">
    <location>
        <begin position="20"/>
        <end position="46"/>
    </location>
</feature>
<evidence type="ECO:0000256" key="9">
    <source>
        <dbReference type="SAM" id="MobiDB-lite"/>
    </source>
</evidence>
<feature type="transmembrane region" description="Helical" evidence="10">
    <location>
        <begin position="140"/>
        <end position="161"/>
    </location>
</feature>
<dbReference type="GO" id="GO:0004930">
    <property type="term" value="F:G protein-coupled receptor activity"/>
    <property type="evidence" value="ECO:0007669"/>
    <property type="project" value="UniProtKB-KW"/>
</dbReference>
<dbReference type="InterPro" id="IPR000276">
    <property type="entry name" value="GPCR_Rhodpsn"/>
</dbReference>
<dbReference type="Gene3D" id="1.20.1070.10">
    <property type="entry name" value="Rhodopsin 7-helix transmembrane proteins"/>
    <property type="match status" value="1"/>
</dbReference>
<dbReference type="PANTHER" id="PTHR24243:SF224">
    <property type="entry name" value="G-PROTEIN COUPLED RECEPTOR 19-RELATED"/>
    <property type="match status" value="1"/>
</dbReference>
<dbReference type="PRINTS" id="PR00237">
    <property type="entry name" value="GPCRRHODOPSN"/>
</dbReference>
<dbReference type="Proteomes" id="UP000887566">
    <property type="component" value="Unplaced"/>
</dbReference>
<keyword evidence="3 10" id="KW-1133">Transmembrane helix</keyword>
<feature type="domain" description="G-protein coupled receptors family 1 profile" evidence="11">
    <location>
        <begin position="37"/>
        <end position="305"/>
    </location>
</feature>
<dbReference type="PROSITE" id="PS00237">
    <property type="entry name" value="G_PROTEIN_RECEP_F1_1"/>
    <property type="match status" value="1"/>
</dbReference>
<feature type="compositionally biased region" description="Basic and acidic residues" evidence="9">
    <location>
        <begin position="400"/>
        <end position="414"/>
    </location>
</feature>
<dbReference type="CDD" id="cd00637">
    <property type="entry name" value="7tm_classA_rhodopsin-like"/>
    <property type="match status" value="1"/>
</dbReference>
<keyword evidence="5 10" id="KW-0472">Membrane</keyword>
<evidence type="ECO:0000259" key="11">
    <source>
        <dbReference type="PROSITE" id="PS50262"/>
    </source>
</evidence>
<accession>A0A914X8G9</accession>
<name>A0A914X8G9_9BILA</name>
<comment type="similarity">
    <text evidence="8">Belongs to the G-protein coupled receptor 1 family.</text>
</comment>
<keyword evidence="7 8" id="KW-0807">Transducer</keyword>
<dbReference type="SUPFAM" id="SSF81321">
    <property type="entry name" value="Family A G protein-coupled receptor-like"/>
    <property type="match status" value="1"/>
</dbReference>